<comment type="caution">
    <text evidence="2">The sequence shown here is derived from an EMBL/GenBank/DDBJ whole genome shotgun (WGS) entry which is preliminary data.</text>
</comment>
<proteinExistence type="predicted"/>
<feature type="compositionally biased region" description="Pro residues" evidence="1">
    <location>
        <begin position="166"/>
        <end position="181"/>
    </location>
</feature>
<keyword evidence="3" id="KW-1185">Reference proteome</keyword>
<gene>
    <name evidence="2" type="ORF">Vafri_9471</name>
</gene>
<feature type="region of interest" description="Disordered" evidence="1">
    <location>
        <begin position="119"/>
        <end position="213"/>
    </location>
</feature>
<feature type="compositionally biased region" description="Pro residues" evidence="1">
    <location>
        <begin position="123"/>
        <end position="148"/>
    </location>
</feature>
<protein>
    <submittedName>
        <fullName evidence="2">Uncharacterized protein</fullName>
    </submittedName>
</protein>
<name>A0A8J4F2H5_9CHLO</name>
<reference evidence="2" key="1">
    <citation type="journal article" date="2021" name="Proc. Natl. Acad. Sci. U.S.A.">
        <title>Three genomes in the algal genus Volvox reveal the fate of a haploid sex-determining region after a transition to homothallism.</title>
        <authorList>
            <person name="Yamamoto K."/>
            <person name="Hamaji T."/>
            <person name="Kawai-Toyooka H."/>
            <person name="Matsuzaki R."/>
            <person name="Takahashi F."/>
            <person name="Nishimura Y."/>
            <person name="Kawachi M."/>
            <person name="Noguchi H."/>
            <person name="Minakuchi Y."/>
            <person name="Umen J.G."/>
            <person name="Toyoda A."/>
            <person name="Nozaki H."/>
        </authorList>
    </citation>
    <scope>NUCLEOTIDE SEQUENCE</scope>
    <source>
        <strain evidence="2">NIES-3780</strain>
    </source>
</reference>
<evidence type="ECO:0000313" key="2">
    <source>
        <dbReference type="EMBL" id="GIL53835.1"/>
    </source>
</evidence>
<accession>A0A8J4F2H5</accession>
<sequence>MLPEVRRCEMDNRDRLLVEACGLEVLLGVFDRDGTALALNDAARPFFAGKNTGGCPHAGAPSASGIADSAATDTLPTTNLCCLARFFRLEPQAYTDLHAAIHRGEANFSIVLPVPVPESAAVTPPPPPLSPRTSPPPAPSFTAGPPPEMPRDVAASSPRSNTVSWPQPPPPPPRLPPPLVPPEEGQDGVLHTWLLSTDEDRSQPRFTPGRSRA</sequence>
<dbReference type="AlphaFoldDB" id="A0A8J4F2H5"/>
<dbReference type="Proteomes" id="UP000747399">
    <property type="component" value="Unassembled WGS sequence"/>
</dbReference>
<evidence type="ECO:0000313" key="3">
    <source>
        <dbReference type="Proteomes" id="UP000747399"/>
    </source>
</evidence>
<organism evidence="2 3">
    <name type="scientific">Volvox africanus</name>
    <dbReference type="NCBI Taxonomy" id="51714"/>
    <lineage>
        <taxon>Eukaryota</taxon>
        <taxon>Viridiplantae</taxon>
        <taxon>Chlorophyta</taxon>
        <taxon>core chlorophytes</taxon>
        <taxon>Chlorophyceae</taxon>
        <taxon>CS clade</taxon>
        <taxon>Chlamydomonadales</taxon>
        <taxon>Volvocaceae</taxon>
        <taxon>Volvox</taxon>
    </lineage>
</organism>
<evidence type="ECO:0000256" key="1">
    <source>
        <dbReference type="SAM" id="MobiDB-lite"/>
    </source>
</evidence>
<dbReference type="EMBL" id="BNCO01000016">
    <property type="protein sequence ID" value="GIL53835.1"/>
    <property type="molecule type" value="Genomic_DNA"/>
</dbReference>